<dbReference type="STRING" id="1580092.NADRNF5_0675"/>
<dbReference type="InterPro" id="IPR015943">
    <property type="entry name" value="WD40/YVTN_repeat-like_dom_sf"/>
</dbReference>
<dbReference type="SUPFAM" id="SSF50974">
    <property type="entry name" value="Nitrous oxide reductase, N-terminal domain"/>
    <property type="match status" value="1"/>
</dbReference>
<sequence length="771" mass="81906">MEMLTDGKIKDIKIDKIDKDFVLWMQGTSFWGMEIDHNNDGKQTPLWLNPTLKAELGEKVRFNVIGIGSEFHTFHIHGHKWLQDGTTNVIDVQNIGPLTRTSFVIEAGEGVGPGNWMYHCHVFTHMEAGMKGIFEVTTDGAPSEPGPSPFDGIISFEIVDEPGPWFKNRAPIPGTSESLAVASPGDTLVFDMTTTNTVHTITSLIYPVDTAAGPDATNMPFDQTDAFKGGANVQLEDPGLYVFTCKVHPYMFAAVIVDDPATTAGLDFGENIRIVNGITVPTSSSLAIKLLTSFFVVTDPNNWQDYDAGLWNVSFPPVPVILDGGTVVSDLSALNVVDAPLTTATPQHDGIGEVWINTQFETSTGKTNYGSSTAVDTATWEVTKKVFGDAVNMNHPHNMWTNTENDIIYQTQWFDSRLSSIDRDTAVVLDDIFVGDSPSHVMTRPADGNTAYIAMNGENSDSSVVKVSLNPTTGALSSIGSLNIDEPHPHGHWMNNDIMVTPNAFTGTSSIYDFNTDTATVIPHTELFAVGNVFGVPIATGMHPAGDKYYVANLLDQTVTCVSTGGDACVDGASLVSTKPIVLVGGIDLITGTQSGAAGLLPIQTPVSPDGKYVVTATLLPSITIIDTASDELVLSLDCDAGCHGVNFGANENGGYNAYVSSKFSNALIVFDPEEAINADLDSDGILTSGEAAGVVGRVILSETNAAAGATFDGTPSGLHGMGGQGVLAIPNPYDGWIEETAALVDSGSLSPEVNGWITTMIANGQDDPYP</sequence>
<dbReference type="Gene3D" id="2.130.10.10">
    <property type="entry name" value="YVTN repeat-like/Quinoprotein amine dehydrogenase"/>
    <property type="match status" value="2"/>
</dbReference>
<gene>
    <name evidence="3" type="ORF">NADRNF5_0675</name>
</gene>
<evidence type="ECO:0000259" key="2">
    <source>
        <dbReference type="Pfam" id="PF07731"/>
    </source>
</evidence>
<dbReference type="InterPro" id="IPR002355">
    <property type="entry name" value="Cu_oxidase_Cu_BS"/>
</dbReference>
<feature type="domain" description="Plastocyanin-like" evidence="2">
    <location>
        <begin position="49"/>
        <end position="138"/>
    </location>
</feature>
<dbReference type="PROSITE" id="PS00079">
    <property type="entry name" value="MULTICOPPER_OXIDASE1"/>
    <property type="match status" value="1"/>
</dbReference>
<reference evidence="3 4" key="2">
    <citation type="journal article" date="2016" name="ISME J.">
        <title>Physiological and genomic characterization of two novel marine thaumarchaeal strains indicates niche differentiation.</title>
        <authorList>
            <person name="Bayer B."/>
            <person name="Vojvoda J."/>
            <person name="Offre P."/>
            <person name="Alves R.J."/>
            <person name="Elisabeth N.H."/>
            <person name="Garcia J.A."/>
            <person name="Volland J.M."/>
            <person name="Srivastava A."/>
            <person name="Schleper C."/>
            <person name="Herndl G.J."/>
        </authorList>
    </citation>
    <scope>NUCLEOTIDE SEQUENCE [LARGE SCALE GENOMIC DNA]</scope>
    <source>
        <strain evidence="3 4">NF5</strain>
    </source>
</reference>
<evidence type="ECO:0000313" key="3">
    <source>
        <dbReference type="EMBL" id="AJW70371.1"/>
    </source>
</evidence>
<dbReference type="InterPro" id="IPR008972">
    <property type="entry name" value="Cupredoxin"/>
</dbReference>
<reference evidence="4" key="1">
    <citation type="submission" date="2015-03" db="EMBL/GenBank/DDBJ databases">
        <title>Characterization of two novel Thaumarchaeota isolated from the Northern Adriatic Sea.</title>
        <authorList>
            <person name="Bayer B."/>
            <person name="Vojvoda J."/>
            <person name="Offre P."/>
            <person name="Srivastava A."/>
            <person name="Elisabeth N."/>
            <person name="Garcia J.A.L."/>
            <person name="Schleper C."/>
            <person name="Herndl G.J."/>
        </authorList>
    </citation>
    <scope>NUCLEOTIDE SEQUENCE [LARGE SCALE GENOMIC DNA]</scope>
    <source>
        <strain evidence="4">NF5</strain>
    </source>
</reference>
<dbReference type="GO" id="GO:0005507">
    <property type="term" value="F:copper ion binding"/>
    <property type="evidence" value="ECO:0007669"/>
    <property type="project" value="InterPro"/>
</dbReference>
<dbReference type="AlphaFoldDB" id="A0A0D5C0Y5"/>
<proteinExistence type="predicted"/>
<name>A0A0D5C0Y5_9ARCH</name>
<dbReference type="InterPro" id="IPR011045">
    <property type="entry name" value="N2O_reductase_N"/>
</dbReference>
<dbReference type="InterPro" id="IPR051200">
    <property type="entry name" value="Host-pathogen_enzymatic-act"/>
</dbReference>
<dbReference type="InterPro" id="IPR033138">
    <property type="entry name" value="Cu_oxidase_CS"/>
</dbReference>
<evidence type="ECO:0000313" key="4">
    <source>
        <dbReference type="Proteomes" id="UP000032408"/>
    </source>
</evidence>
<dbReference type="GO" id="GO:0016491">
    <property type="term" value="F:oxidoreductase activity"/>
    <property type="evidence" value="ECO:0007669"/>
    <property type="project" value="InterPro"/>
</dbReference>
<evidence type="ECO:0000256" key="1">
    <source>
        <dbReference type="ARBA" id="ARBA00022723"/>
    </source>
</evidence>
<dbReference type="Gene3D" id="2.60.40.420">
    <property type="entry name" value="Cupredoxins - blue copper proteins"/>
    <property type="match status" value="2"/>
</dbReference>
<dbReference type="HOGENOM" id="CLU_319069_0_0_2"/>
<dbReference type="Proteomes" id="UP000032408">
    <property type="component" value="Chromosome"/>
</dbReference>
<keyword evidence="1" id="KW-0479">Metal-binding</keyword>
<dbReference type="PANTHER" id="PTHR47197:SF3">
    <property type="entry name" value="DIHYDRO-HEME D1 DEHYDROGENASE"/>
    <property type="match status" value="1"/>
</dbReference>
<dbReference type="SUPFAM" id="SSF49503">
    <property type="entry name" value="Cupredoxins"/>
    <property type="match status" value="2"/>
</dbReference>
<keyword evidence="4" id="KW-1185">Reference proteome</keyword>
<dbReference type="KEGG" id="nin:NADRNF5_0675"/>
<dbReference type="Pfam" id="PF07731">
    <property type="entry name" value="Cu-oxidase_2"/>
    <property type="match status" value="1"/>
</dbReference>
<dbReference type="InterPro" id="IPR011706">
    <property type="entry name" value="Cu-oxidase_C"/>
</dbReference>
<protein>
    <submittedName>
        <fullName evidence="3">Multicopper oxidase type 3</fullName>
    </submittedName>
</protein>
<dbReference type="PROSITE" id="PS00080">
    <property type="entry name" value="MULTICOPPER_OXIDASE2"/>
    <property type="match status" value="1"/>
</dbReference>
<organism evidence="3 4">
    <name type="scientific">Nitrosopumilus adriaticus</name>
    <dbReference type="NCBI Taxonomy" id="1580092"/>
    <lineage>
        <taxon>Archaea</taxon>
        <taxon>Nitrososphaerota</taxon>
        <taxon>Nitrososphaeria</taxon>
        <taxon>Nitrosopumilales</taxon>
        <taxon>Nitrosopumilaceae</taxon>
        <taxon>Nitrosopumilus</taxon>
    </lineage>
</organism>
<accession>A0A0D5C0Y5</accession>
<dbReference type="PANTHER" id="PTHR47197">
    <property type="entry name" value="PROTEIN NIRF"/>
    <property type="match status" value="1"/>
</dbReference>
<dbReference type="EMBL" id="CP011070">
    <property type="protein sequence ID" value="AJW70371.1"/>
    <property type="molecule type" value="Genomic_DNA"/>
</dbReference>